<dbReference type="SFLD" id="SFLDF00027">
    <property type="entry name" value="p-type_atpase"/>
    <property type="match status" value="1"/>
</dbReference>
<feature type="transmembrane region" description="Helical" evidence="6">
    <location>
        <begin position="609"/>
        <end position="630"/>
    </location>
</feature>
<feature type="transmembrane region" description="Helical" evidence="6">
    <location>
        <begin position="729"/>
        <end position="746"/>
    </location>
</feature>
<dbReference type="SUPFAM" id="SSF81653">
    <property type="entry name" value="Calcium ATPase, transduction domain A"/>
    <property type="match status" value="1"/>
</dbReference>
<sequence length="806" mass="89384">MKKKEEVQTVEENFDDVEIPAGLEGLTASEVQRKIEDGQINQVEENLLKSDKEIIKENTINIFNILNFVLALLVLLVGSPKNTLFFGVVVINTLIGIIQELRAKHTIDKLSVLAKTKAVVLRDGRLKQIDQEDIVLGDTLYLRNGDQIPVDGNLLAGAGVEVDESLLTGEADRVQKAQRDKLFSGSFVTAGECFYQGTAVGKDNFAEQLTSEAKTKKTGNSELTKVLSRMIAVLTIVIIPVGLGLFYSQYQASDSIKQAVLGTVAALVSMIPEGLMLLTSVAFAVGAANLARKKVLVQALPSIETLARVDVICLDKTGTITDGTLKFEQALLEDITDNRLRTIMGALLHQLKDQNATAKALREAFPAVEDWQVEKVVPFSSARKWSGVTFKDQGSFAFGAPEFIFKEMSSEMQNKIQPYLEDGQRVLVLVEYPDILEEELIYEPCLLATLIISDNLRENARTTFGYFAKQDVQLKVISGDHPLTVSKIAQKAGIKNAETFIDMSSLDEPIDYNALVNHTTVFGRVTPKQKESLIHALKADHTVCMTGDGVNDVLALREADIGVAMANGSSAARAASDVILLDSDFARMQNVLNEGRRVINNIERVASMYLVKTIYSLILAVIFMIIASPYPFEPVQLTPINALTVGIPSFFLALKPSYERIKGDFLNNILRVSLPGALTVVSAVMIIQLANVLFDLDYQATSTMSVFLTGCVGLLVLYKVSFPLDKKKIALIAALSTAYLSCYLFFREFFEFDKLWNRNLFFVIPLTFGIYWLFKGLTFVMDRLVDWRIRWKKKRQAKKNPQSRVI</sequence>
<dbReference type="InterPro" id="IPR001757">
    <property type="entry name" value="P_typ_ATPase"/>
</dbReference>
<evidence type="ECO:0000313" key="9">
    <source>
        <dbReference type="Proteomes" id="UP001252875"/>
    </source>
</evidence>
<dbReference type="Gene3D" id="3.40.50.1000">
    <property type="entry name" value="HAD superfamily/HAD-like"/>
    <property type="match status" value="1"/>
</dbReference>
<evidence type="ECO:0000256" key="5">
    <source>
        <dbReference type="ARBA" id="ARBA00023136"/>
    </source>
</evidence>
<dbReference type="InterPro" id="IPR059000">
    <property type="entry name" value="ATPase_P-type_domA"/>
</dbReference>
<evidence type="ECO:0000256" key="2">
    <source>
        <dbReference type="ARBA" id="ARBA00022692"/>
    </source>
</evidence>
<feature type="transmembrane region" description="Helical" evidence="6">
    <location>
        <begin position="636"/>
        <end position="654"/>
    </location>
</feature>
<keyword evidence="3" id="KW-1278">Translocase</keyword>
<dbReference type="InterPro" id="IPR023298">
    <property type="entry name" value="ATPase_P-typ_TM_dom_sf"/>
</dbReference>
<dbReference type="InterPro" id="IPR018303">
    <property type="entry name" value="ATPase_P-typ_P_site"/>
</dbReference>
<dbReference type="InterPro" id="IPR023299">
    <property type="entry name" value="ATPase_P-typ_cyto_dom_N"/>
</dbReference>
<dbReference type="Gene3D" id="2.70.150.10">
    <property type="entry name" value="Calcium-transporting ATPase, cytoplasmic transduction domain A"/>
    <property type="match status" value="1"/>
</dbReference>
<dbReference type="InterPro" id="IPR023214">
    <property type="entry name" value="HAD_sf"/>
</dbReference>
<dbReference type="NCBIfam" id="TIGR01494">
    <property type="entry name" value="ATPase_P-type"/>
    <property type="match status" value="2"/>
</dbReference>
<dbReference type="EMBL" id="JARPYI010000014">
    <property type="protein sequence ID" value="MDT2601924.1"/>
    <property type="molecule type" value="Genomic_DNA"/>
</dbReference>
<reference evidence="8 9" key="1">
    <citation type="submission" date="2023-03" db="EMBL/GenBank/DDBJ databases">
        <authorList>
            <person name="Shen W."/>
            <person name="Cai J."/>
        </authorList>
    </citation>
    <scope>NUCLEOTIDE SEQUENCE [LARGE SCALE GENOMIC DNA]</scope>
    <source>
        <strain evidence="8 9">D6-4</strain>
    </source>
</reference>
<dbReference type="InterPro" id="IPR044492">
    <property type="entry name" value="P_typ_ATPase_HD_dom"/>
</dbReference>
<dbReference type="Gene3D" id="1.20.1110.10">
    <property type="entry name" value="Calcium-transporting ATPase, transmembrane domain"/>
    <property type="match status" value="1"/>
</dbReference>
<proteinExistence type="predicted"/>
<dbReference type="SUPFAM" id="SSF81665">
    <property type="entry name" value="Calcium ATPase, transmembrane domain M"/>
    <property type="match status" value="1"/>
</dbReference>
<feature type="transmembrane region" description="Helical" evidence="6">
    <location>
        <begin position="259"/>
        <end position="285"/>
    </location>
</feature>
<dbReference type="PANTHER" id="PTHR42861">
    <property type="entry name" value="CALCIUM-TRANSPORTING ATPASE"/>
    <property type="match status" value="1"/>
</dbReference>
<dbReference type="Pfam" id="PF00122">
    <property type="entry name" value="E1-E2_ATPase"/>
    <property type="match status" value="1"/>
</dbReference>
<dbReference type="InterPro" id="IPR036412">
    <property type="entry name" value="HAD-like_sf"/>
</dbReference>
<evidence type="ECO:0000256" key="3">
    <source>
        <dbReference type="ARBA" id="ARBA00022967"/>
    </source>
</evidence>
<keyword evidence="9" id="KW-1185">Reference proteome</keyword>
<feature type="transmembrane region" description="Helical" evidence="6">
    <location>
        <begin position="84"/>
        <end position="101"/>
    </location>
</feature>
<gene>
    <name evidence="8" type="ORF">P7D85_19260</name>
</gene>
<dbReference type="PRINTS" id="PR00120">
    <property type="entry name" value="HATPASE"/>
</dbReference>
<keyword evidence="2 6" id="KW-0812">Transmembrane</keyword>
<dbReference type="RefSeq" id="WP_311823403.1">
    <property type="nucleotide sequence ID" value="NZ_JARPYF010000015.1"/>
</dbReference>
<dbReference type="SUPFAM" id="SSF56784">
    <property type="entry name" value="HAD-like"/>
    <property type="match status" value="1"/>
</dbReference>
<protein>
    <submittedName>
        <fullName evidence="8">HAD-IC family P-type ATPase</fullName>
    </submittedName>
</protein>
<feature type="transmembrane region" description="Helical" evidence="6">
    <location>
        <begin position="59"/>
        <end position="78"/>
    </location>
</feature>
<comment type="caution">
    <text evidence="8">The sequence shown here is derived from an EMBL/GenBank/DDBJ whole genome shotgun (WGS) entry which is preliminary data.</text>
</comment>
<dbReference type="SFLD" id="SFLDG00002">
    <property type="entry name" value="C1.7:_P-type_atpase_like"/>
    <property type="match status" value="1"/>
</dbReference>
<dbReference type="Proteomes" id="UP001252875">
    <property type="component" value="Unassembled WGS sequence"/>
</dbReference>
<evidence type="ECO:0000256" key="1">
    <source>
        <dbReference type="ARBA" id="ARBA00004141"/>
    </source>
</evidence>
<accession>A0ABU3F461</accession>
<feature type="transmembrane region" description="Helical" evidence="6">
    <location>
        <begin position="226"/>
        <end position="247"/>
    </location>
</feature>
<name>A0ABU3F461_9ENTE</name>
<dbReference type="PRINTS" id="PR00119">
    <property type="entry name" value="CATATPASE"/>
</dbReference>
<feature type="transmembrane region" description="Helical" evidence="6">
    <location>
        <begin position="761"/>
        <end position="785"/>
    </location>
</feature>
<comment type="subcellular location">
    <subcellularLocation>
        <location evidence="1">Membrane</location>
        <topology evidence="1">Multi-pass membrane protein</topology>
    </subcellularLocation>
</comment>
<dbReference type="Pfam" id="PF00702">
    <property type="entry name" value="Hydrolase"/>
    <property type="match status" value="1"/>
</dbReference>
<evidence type="ECO:0000313" key="8">
    <source>
        <dbReference type="EMBL" id="MDT2601924.1"/>
    </source>
</evidence>
<keyword evidence="4 6" id="KW-1133">Transmembrane helix</keyword>
<feature type="transmembrane region" description="Helical" evidence="6">
    <location>
        <begin position="674"/>
        <end position="694"/>
    </location>
</feature>
<evidence type="ECO:0000259" key="7">
    <source>
        <dbReference type="Pfam" id="PF00122"/>
    </source>
</evidence>
<dbReference type="InterPro" id="IPR008250">
    <property type="entry name" value="ATPase_P-typ_transduc_dom_A_sf"/>
</dbReference>
<dbReference type="PROSITE" id="PS00154">
    <property type="entry name" value="ATPASE_E1_E2"/>
    <property type="match status" value="1"/>
</dbReference>
<dbReference type="Gene3D" id="3.40.1110.10">
    <property type="entry name" value="Calcium-transporting ATPase, cytoplasmic domain N"/>
    <property type="match status" value="1"/>
</dbReference>
<evidence type="ECO:0000256" key="4">
    <source>
        <dbReference type="ARBA" id="ARBA00022989"/>
    </source>
</evidence>
<feature type="transmembrane region" description="Helical" evidence="6">
    <location>
        <begin position="700"/>
        <end position="717"/>
    </location>
</feature>
<dbReference type="SFLD" id="SFLDS00003">
    <property type="entry name" value="Haloacid_Dehalogenase"/>
    <property type="match status" value="1"/>
</dbReference>
<evidence type="ECO:0000256" key="6">
    <source>
        <dbReference type="SAM" id="Phobius"/>
    </source>
</evidence>
<feature type="domain" description="P-type ATPase A" evidence="7">
    <location>
        <begin position="113"/>
        <end position="212"/>
    </location>
</feature>
<organism evidence="8 9">
    <name type="scientific">Enterococcus hulanensis</name>
    <dbReference type="NCBI Taxonomy" id="2559929"/>
    <lineage>
        <taxon>Bacteria</taxon>
        <taxon>Bacillati</taxon>
        <taxon>Bacillota</taxon>
        <taxon>Bacilli</taxon>
        <taxon>Lactobacillales</taxon>
        <taxon>Enterococcaceae</taxon>
        <taxon>Enterococcus</taxon>
    </lineage>
</organism>
<keyword evidence="5 6" id="KW-0472">Membrane</keyword>